<proteinExistence type="predicted"/>
<organism evidence="2 3">
    <name type="scientific">Ophiobolus disseminans</name>
    <dbReference type="NCBI Taxonomy" id="1469910"/>
    <lineage>
        <taxon>Eukaryota</taxon>
        <taxon>Fungi</taxon>
        <taxon>Dikarya</taxon>
        <taxon>Ascomycota</taxon>
        <taxon>Pezizomycotina</taxon>
        <taxon>Dothideomycetes</taxon>
        <taxon>Pleosporomycetidae</taxon>
        <taxon>Pleosporales</taxon>
        <taxon>Pleosporineae</taxon>
        <taxon>Phaeosphaeriaceae</taxon>
        <taxon>Ophiobolus</taxon>
    </lineage>
</organism>
<keyword evidence="3" id="KW-1185">Reference proteome</keyword>
<dbReference type="Pfam" id="PF01693">
    <property type="entry name" value="Cauli_VI"/>
    <property type="match status" value="1"/>
</dbReference>
<reference evidence="2" key="1">
    <citation type="journal article" date="2020" name="Stud. Mycol.">
        <title>101 Dothideomycetes genomes: a test case for predicting lifestyles and emergence of pathogens.</title>
        <authorList>
            <person name="Haridas S."/>
            <person name="Albert R."/>
            <person name="Binder M."/>
            <person name="Bloem J."/>
            <person name="Labutti K."/>
            <person name="Salamov A."/>
            <person name="Andreopoulos B."/>
            <person name="Baker S."/>
            <person name="Barry K."/>
            <person name="Bills G."/>
            <person name="Bluhm B."/>
            <person name="Cannon C."/>
            <person name="Castanera R."/>
            <person name="Culley D."/>
            <person name="Daum C."/>
            <person name="Ezra D."/>
            <person name="Gonzalez J."/>
            <person name="Henrissat B."/>
            <person name="Kuo A."/>
            <person name="Liang C."/>
            <person name="Lipzen A."/>
            <person name="Lutzoni F."/>
            <person name="Magnuson J."/>
            <person name="Mondo S."/>
            <person name="Nolan M."/>
            <person name="Ohm R."/>
            <person name="Pangilinan J."/>
            <person name="Park H.-J."/>
            <person name="Ramirez L."/>
            <person name="Alfaro M."/>
            <person name="Sun H."/>
            <person name="Tritt A."/>
            <person name="Yoshinaga Y."/>
            <person name="Zwiers L.-H."/>
            <person name="Turgeon B."/>
            <person name="Goodwin S."/>
            <person name="Spatafora J."/>
            <person name="Crous P."/>
            <person name="Grigoriev I."/>
        </authorList>
    </citation>
    <scope>NUCLEOTIDE SEQUENCE</scope>
    <source>
        <strain evidence="2">CBS 113818</strain>
    </source>
</reference>
<feature type="domain" description="Ribonuclease H1 N-terminal" evidence="1">
    <location>
        <begin position="5"/>
        <end position="43"/>
    </location>
</feature>
<gene>
    <name evidence="2" type="ORF">CC86DRAFT_87001</name>
</gene>
<evidence type="ECO:0000313" key="2">
    <source>
        <dbReference type="EMBL" id="KAF2832158.1"/>
    </source>
</evidence>
<evidence type="ECO:0000313" key="3">
    <source>
        <dbReference type="Proteomes" id="UP000799424"/>
    </source>
</evidence>
<protein>
    <recommendedName>
        <fullName evidence="1">Ribonuclease H1 N-terminal domain-containing protein</fullName>
    </recommendedName>
</protein>
<sequence length="133" mass="15461">MTKDYYAIHLPAHQRGVYRTWRGVKWRIRGYPARHKGFFSLAEVVYFQLMARTCPIRSHLQHLHRIIPNDRRCNLCLSISGSDHRPRWQSPNMEGPARWRSLSMLGKKVLANISRTLAPSPVSPNTTPSQWGE</sequence>
<dbReference type="EMBL" id="MU006217">
    <property type="protein sequence ID" value="KAF2832158.1"/>
    <property type="molecule type" value="Genomic_DNA"/>
</dbReference>
<dbReference type="Proteomes" id="UP000799424">
    <property type="component" value="Unassembled WGS sequence"/>
</dbReference>
<evidence type="ECO:0000259" key="1">
    <source>
        <dbReference type="Pfam" id="PF01693"/>
    </source>
</evidence>
<dbReference type="InterPro" id="IPR011320">
    <property type="entry name" value="RNase_H1_N"/>
</dbReference>
<name>A0A6A7AHG1_9PLEO</name>
<dbReference type="AlphaFoldDB" id="A0A6A7AHG1"/>
<accession>A0A6A7AHG1</accession>